<protein>
    <submittedName>
        <fullName evidence="1">Uncharacterized protein</fullName>
    </submittedName>
</protein>
<dbReference type="AlphaFoldDB" id="A0A8H9MZQ1"/>
<comment type="caution">
    <text evidence="1">The sequence shown here is derived from an EMBL/GenBank/DDBJ whole genome shotgun (WGS) entry which is preliminary data.</text>
</comment>
<evidence type="ECO:0000313" key="1">
    <source>
        <dbReference type="EMBL" id="HAS8540223.1"/>
    </source>
</evidence>
<dbReference type="Pfam" id="PF20292">
    <property type="entry name" value="MC7"/>
    <property type="match status" value="1"/>
</dbReference>
<reference evidence="1" key="2">
    <citation type="submission" date="2019-01" db="EMBL/GenBank/DDBJ databases">
        <authorList>
            <consortium name="NCBI Pathogen Detection Project"/>
        </authorList>
    </citation>
    <scope>NUCLEOTIDE SEQUENCE</scope>
    <source>
        <strain evidence="1">BCW_3452</strain>
    </source>
</reference>
<sequence length="73" mass="8217">MIMPNKIISIDESGIYKAAKLMSKIDGDVEVTELYSKNKRLFADIPDYIEALDILFSLKKIDLDLNNGVIKIA</sequence>
<dbReference type="InterPro" id="IPR046900">
    <property type="entry name" value="ABC-3C_MC7"/>
</dbReference>
<organism evidence="1">
    <name type="scientific">Vibrio vulnificus</name>
    <dbReference type="NCBI Taxonomy" id="672"/>
    <lineage>
        <taxon>Bacteria</taxon>
        <taxon>Pseudomonadati</taxon>
        <taxon>Pseudomonadota</taxon>
        <taxon>Gammaproteobacteria</taxon>
        <taxon>Vibrionales</taxon>
        <taxon>Vibrionaceae</taxon>
        <taxon>Vibrio</taxon>
    </lineage>
</organism>
<dbReference type="Proteomes" id="UP000863257">
    <property type="component" value="Unassembled WGS sequence"/>
</dbReference>
<name>A0A8H9MZQ1_VIBVL</name>
<gene>
    <name evidence="1" type="ORF">I7730_10530</name>
</gene>
<accession>A0A8H9MZQ1</accession>
<proteinExistence type="predicted"/>
<reference evidence="1" key="1">
    <citation type="journal article" date="2018" name="Genome Biol.">
        <title>SKESA: strategic k-mer extension for scrupulous assemblies.</title>
        <authorList>
            <person name="Souvorov A."/>
            <person name="Agarwala R."/>
            <person name="Lipman D.J."/>
        </authorList>
    </citation>
    <scope>NUCLEOTIDE SEQUENCE</scope>
    <source>
        <strain evidence="1">BCW_3452</strain>
    </source>
</reference>
<dbReference type="EMBL" id="DACRBY010000011">
    <property type="protein sequence ID" value="HAS8540223.1"/>
    <property type="molecule type" value="Genomic_DNA"/>
</dbReference>